<evidence type="ECO:0000313" key="2">
    <source>
        <dbReference type="Proteomes" id="UP000440978"/>
    </source>
</evidence>
<dbReference type="EMBL" id="WNHB01000022">
    <property type="protein sequence ID" value="MTT32865.1"/>
    <property type="molecule type" value="Genomic_DNA"/>
</dbReference>
<protein>
    <submittedName>
        <fullName evidence="1">Ribonuclease</fullName>
    </submittedName>
</protein>
<dbReference type="OrthoDB" id="1683573at2"/>
<dbReference type="AlphaFoldDB" id="A0A6N8CUR9"/>
<keyword evidence="2" id="KW-1185">Reference proteome</keyword>
<proteinExistence type="predicted"/>
<name>A0A6N8CUR9_9BACI</name>
<dbReference type="Proteomes" id="UP000440978">
    <property type="component" value="Unassembled WGS sequence"/>
</dbReference>
<organism evidence="1 2">
    <name type="scientific">Terrilactibacillus tamarindi</name>
    <dbReference type="NCBI Taxonomy" id="2599694"/>
    <lineage>
        <taxon>Bacteria</taxon>
        <taxon>Bacillati</taxon>
        <taxon>Bacillota</taxon>
        <taxon>Bacilli</taxon>
        <taxon>Bacillales</taxon>
        <taxon>Bacillaceae</taxon>
        <taxon>Terrilactibacillus</taxon>
    </lineage>
</organism>
<comment type="caution">
    <text evidence="1">The sequence shown here is derived from an EMBL/GenBank/DDBJ whole genome shotgun (WGS) entry which is preliminary data.</text>
</comment>
<sequence length="82" mass="9471">MILYTIYPEEVIFSDTEPKSNNQMTLNIQGVTLVVEVENQNQLKIIRLISSNPQDFLDERFQPGEQVVMKPLLRSKNNGLSY</sequence>
<gene>
    <name evidence="1" type="ORF">GMB86_12700</name>
</gene>
<dbReference type="InterPro" id="IPR025619">
    <property type="entry name" value="YlzJ"/>
</dbReference>
<accession>A0A6N8CUR9</accession>
<reference evidence="1 2" key="1">
    <citation type="submission" date="2019-11" db="EMBL/GenBank/DDBJ databases">
        <title>Terrilactibacillus tamarindus sp. nov. BCM23-1 isolated from bark of Tamarindus indica.</title>
        <authorList>
            <person name="Kingkaew E."/>
            <person name="Tanasupawat S."/>
        </authorList>
    </citation>
    <scope>NUCLEOTIDE SEQUENCE [LARGE SCALE GENOMIC DNA]</scope>
    <source>
        <strain evidence="1 2">BCM23-1</strain>
    </source>
</reference>
<evidence type="ECO:0000313" key="1">
    <source>
        <dbReference type="EMBL" id="MTT32865.1"/>
    </source>
</evidence>
<dbReference type="Pfam" id="PF14035">
    <property type="entry name" value="YlzJ"/>
    <property type="match status" value="1"/>
</dbReference>